<dbReference type="OrthoDB" id="8951938at2759"/>
<accession>A0A8J6A609</accession>
<comment type="caution">
    <text evidence="1">The sequence shown here is derived from an EMBL/GenBank/DDBJ whole genome shotgun (WGS) entry which is preliminary data.</text>
</comment>
<name>A0A8J6A609_GALPY</name>
<dbReference type="EMBL" id="JAGFMF010012242">
    <property type="protein sequence ID" value="KAG8505744.1"/>
    <property type="molecule type" value="Genomic_DNA"/>
</dbReference>
<protein>
    <submittedName>
        <fullName evidence="1">Membrane-spanning 4-domains subfamily A member 18</fullName>
    </submittedName>
</protein>
<evidence type="ECO:0000313" key="2">
    <source>
        <dbReference type="Proteomes" id="UP000700334"/>
    </source>
</evidence>
<proteinExistence type="predicted"/>
<feature type="non-terminal residue" evidence="1">
    <location>
        <position position="152"/>
    </location>
</feature>
<reference evidence="1" key="1">
    <citation type="journal article" date="2021" name="Evol. Appl.">
        <title>The genome of the Pyrenean desman and the effects of bottlenecks and inbreeding on the genomic landscape of an endangered species.</title>
        <authorList>
            <person name="Escoda L."/>
            <person name="Castresana J."/>
        </authorList>
    </citation>
    <scope>NUCLEOTIDE SEQUENCE</scope>
    <source>
        <strain evidence="1">IBE-C5619</strain>
    </source>
</reference>
<organism evidence="1 2">
    <name type="scientific">Galemys pyrenaicus</name>
    <name type="common">Iberian desman</name>
    <name type="synonym">Pyrenean desman</name>
    <dbReference type="NCBI Taxonomy" id="202257"/>
    <lineage>
        <taxon>Eukaryota</taxon>
        <taxon>Metazoa</taxon>
        <taxon>Chordata</taxon>
        <taxon>Craniata</taxon>
        <taxon>Vertebrata</taxon>
        <taxon>Euteleostomi</taxon>
        <taxon>Mammalia</taxon>
        <taxon>Eutheria</taxon>
        <taxon>Laurasiatheria</taxon>
        <taxon>Eulipotyphla</taxon>
        <taxon>Talpidae</taxon>
        <taxon>Galemys</taxon>
    </lineage>
</organism>
<sequence>ELSAMAKQETLTKGVPGTVAPETMHVAQSGSALASGSHRQPLGVTAHSASGAVEYDNAGRANFQSPLLVVQGPAGAGAAQSQFRVLQPLAGGAQCSLGATDVQTLPGNPSVYTPNQSQGNTPFASFLPLDLKRLPNKETRMLGVSGLWGVAS</sequence>
<keyword evidence="2" id="KW-1185">Reference proteome</keyword>
<dbReference type="Proteomes" id="UP000700334">
    <property type="component" value="Unassembled WGS sequence"/>
</dbReference>
<evidence type="ECO:0000313" key="1">
    <source>
        <dbReference type="EMBL" id="KAG8505744.1"/>
    </source>
</evidence>
<gene>
    <name evidence="1" type="ORF">J0S82_019138</name>
</gene>
<dbReference type="AlphaFoldDB" id="A0A8J6A609"/>